<evidence type="ECO:0000313" key="1">
    <source>
        <dbReference type="EMBL" id="EDY19794.1"/>
    </source>
</evidence>
<dbReference type="AlphaFoldDB" id="B4D1A2"/>
<gene>
    <name evidence="1" type="ORF">CfE428DRAFT_2383</name>
</gene>
<proteinExistence type="predicted"/>
<comment type="caution">
    <text evidence="1">The sequence shown here is derived from an EMBL/GenBank/DDBJ whole genome shotgun (WGS) entry which is preliminary data.</text>
</comment>
<dbReference type="RefSeq" id="WP_006979708.1">
    <property type="nucleotide sequence ID" value="NZ_ABVL01000006.1"/>
</dbReference>
<reference evidence="1 2" key="1">
    <citation type="journal article" date="2011" name="J. Bacteriol.">
        <title>Genome sequence of Chthoniobacter flavus Ellin428, an aerobic heterotrophic soil bacterium.</title>
        <authorList>
            <person name="Kant R."/>
            <person name="van Passel M.W."/>
            <person name="Palva A."/>
            <person name="Lucas S."/>
            <person name="Lapidus A."/>
            <person name="Glavina Del Rio T."/>
            <person name="Dalin E."/>
            <person name="Tice H."/>
            <person name="Bruce D."/>
            <person name="Goodwin L."/>
            <person name="Pitluck S."/>
            <person name="Larimer F.W."/>
            <person name="Land M.L."/>
            <person name="Hauser L."/>
            <person name="Sangwan P."/>
            <person name="de Vos W.M."/>
            <person name="Janssen P.H."/>
            <person name="Smidt H."/>
        </authorList>
    </citation>
    <scope>NUCLEOTIDE SEQUENCE [LARGE SCALE GENOMIC DNA]</scope>
    <source>
        <strain evidence="1 2">Ellin428</strain>
    </source>
</reference>
<sequence length="156" mass="17558">MIEGHERTLLAAQGYCELGMYDDALGELESLPEDCTSHPAVVELRTVVLMQARRWKLALTASRSLCRVAPDRTAGFIHAAFCLHELGRTDEARDMLLAGPELLHAEPTFHYNLACYECALGNLELARIHLEKSFELDKKFREFAKSDPDLAALREE</sequence>
<evidence type="ECO:0000313" key="2">
    <source>
        <dbReference type="Proteomes" id="UP000005824"/>
    </source>
</evidence>
<keyword evidence="2" id="KW-1185">Reference proteome</keyword>
<dbReference type="Proteomes" id="UP000005824">
    <property type="component" value="Unassembled WGS sequence"/>
</dbReference>
<dbReference type="STRING" id="497964.CfE428DRAFT_2383"/>
<accession>B4D1A2</accession>
<organism evidence="1 2">
    <name type="scientific">Chthoniobacter flavus Ellin428</name>
    <dbReference type="NCBI Taxonomy" id="497964"/>
    <lineage>
        <taxon>Bacteria</taxon>
        <taxon>Pseudomonadati</taxon>
        <taxon>Verrucomicrobiota</taxon>
        <taxon>Spartobacteria</taxon>
        <taxon>Chthoniobacterales</taxon>
        <taxon>Chthoniobacteraceae</taxon>
        <taxon>Chthoniobacter</taxon>
    </lineage>
</organism>
<dbReference type="InParanoid" id="B4D1A2"/>
<dbReference type="SUPFAM" id="SSF48452">
    <property type="entry name" value="TPR-like"/>
    <property type="match status" value="1"/>
</dbReference>
<dbReference type="InterPro" id="IPR011990">
    <property type="entry name" value="TPR-like_helical_dom_sf"/>
</dbReference>
<dbReference type="Gene3D" id="1.25.40.10">
    <property type="entry name" value="Tetratricopeptide repeat domain"/>
    <property type="match status" value="1"/>
</dbReference>
<name>B4D1A2_9BACT</name>
<dbReference type="NCBIfam" id="NF047558">
    <property type="entry name" value="TPR_END_plus"/>
    <property type="match status" value="1"/>
</dbReference>
<protein>
    <submittedName>
        <fullName evidence="1">Tetratricopeptide TPR_2 repeat protein</fullName>
    </submittedName>
</protein>
<dbReference type="eggNOG" id="ENOG5033ZPQ">
    <property type="taxonomic scope" value="Bacteria"/>
</dbReference>
<dbReference type="EMBL" id="ABVL01000006">
    <property type="protein sequence ID" value="EDY19794.1"/>
    <property type="molecule type" value="Genomic_DNA"/>
</dbReference>